<proteinExistence type="predicted"/>
<sequence length="247" mass="28018">MSTPQAKRRRLNEAAKTLNKPFKSPFRTPLRPGFGSDPPSSDPPELHAPAAPTSLAPLQPPVSKPLATRPSFSTPSRTQPKRASTKPALTREIMQLRNEMQILSQAHTLATTTKDDDLVLLIDKWRTVSRTVAEELFATTRDKVNRMGGVGAWKAREKESKDRQLQWDKEERAAEREKMEEARENGEIGDEAYDRYAEMAEENGEEKEEETFKAADDDSFTMDMMLKTLNIDLQLIGYNKEAQRWDG</sequence>
<feature type="compositionally biased region" description="Basic residues" evidence="1">
    <location>
        <begin position="1"/>
        <end position="10"/>
    </location>
</feature>
<feature type="region of interest" description="Disordered" evidence="1">
    <location>
        <begin position="161"/>
        <end position="191"/>
    </location>
</feature>
<accession>A0A6A5QFZ8</accession>
<organism evidence="2 3">
    <name type="scientific">Ampelomyces quisqualis</name>
    <name type="common">Powdery mildew agent</name>
    <dbReference type="NCBI Taxonomy" id="50730"/>
    <lineage>
        <taxon>Eukaryota</taxon>
        <taxon>Fungi</taxon>
        <taxon>Dikarya</taxon>
        <taxon>Ascomycota</taxon>
        <taxon>Pezizomycotina</taxon>
        <taxon>Dothideomycetes</taxon>
        <taxon>Pleosporomycetidae</taxon>
        <taxon>Pleosporales</taxon>
        <taxon>Pleosporineae</taxon>
        <taxon>Phaeosphaeriaceae</taxon>
        <taxon>Ampelomyces</taxon>
    </lineage>
</organism>
<evidence type="ECO:0000313" key="2">
    <source>
        <dbReference type="EMBL" id="KAF1914413.1"/>
    </source>
</evidence>
<evidence type="ECO:0000256" key="1">
    <source>
        <dbReference type="SAM" id="MobiDB-lite"/>
    </source>
</evidence>
<keyword evidence="3" id="KW-1185">Reference proteome</keyword>
<dbReference type="AlphaFoldDB" id="A0A6A5QFZ8"/>
<dbReference type="Gene3D" id="6.10.140.1020">
    <property type="match status" value="1"/>
</dbReference>
<dbReference type="Proteomes" id="UP000800096">
    <property type="component" value="Unassembled WGS sequence"/>
</dbReference>
<protein>
    <submittedName>
        <fullName evidence="2">Uncharacterized protein</fullName>
    </submittedName>
</protein>
<dbReference type="OrthoDB" id="27934at2759"/>
<evidence type="ECO:0000313" key="3">
    <source>
        <dbReference type="Proteomes" id="UP000800096"/>
    </source>
</evidence>
<reference evidence="2" key="1">
    <citation type="journal article" date="2020" name="Stud. Mycol.">
        <title>101 Dothideomycetes genomes: a test case for predicting lifestyles and emergence of pathogens.</title>
        <authorList>
            <person name="Haridas S."/>
            <person name="Albert R."/>
            <person name="Binder M."/>
            <person name="Bloem J."/>
            <person name="Labutti K."/>
            <person name="Salamov A."/>
            <person name="Andreopoulos B."/>
            <person name="Baker S."/>
            <person name="Barry K."/>
            <person name="Bills G."/>
            <person name="Bluhm B."/>
            <person name="Cannon C."/>
            <person name="Castanera R."/>
            <person name="Culley D."/>
            <person name="Daum C."/>
            <person name="Ezra D."/>
            <person name="Gonzalez J."/>
            <person name="Henrissat B."/>
            <person name="Kuo A."/>
            <person name="Liang C."/>
            <person name="Lipzen A."/>
            <person name="Lutzoni F."/>
            <person name="Magnuson J."/>
            <person name="Mondo S."/>
            <person name="Nolan M."/>
            <person name="Ohm R."/>
            <person name="Pangilinan J."/>
            <person name="Park H.-J."/>
            <person name="Ramirez L."/>
            <person name="Alfaro M."/>
            <person name="Sun H."/>
            <person name="Tritt A."/>
            <person name="Yoshinaga Y."/>
            <person name="Zwiers L.-H."/>
            <person name="Turgeon B."/>
            <person name="Goodwin S."/>
            <person name="Spatafora J."/>
            <person name="Crous P."/>
            <person name="Grigoriev I."/>
        </authorList>
    </citation>
    <scope>NUCLEOTIDE SEQUENCE</scope>
    <source>
        <strain evidence="2">HMLAC05119</strain>
    </source>
</reference>
<dbReference type="PANTHER" id="PTHR28527:SF1">
    <property type="entry name" value="SWI5-DEPENDENT RECOMBINATION DNA REPAIR PROTEIN 1"/>
    <property type="match status" value="1"/>
</dbReference>
<dbReference type="PANTHER" id="PTHR28527">
    <property type="entry name" value="MATING-TYPE SWITCHING PROTEIN SWI2-RELATED"/>
    <property type="match status" value="1"/>
</dbReference>
<name>A0A6A5QFZ8_AMPQU</name>
<gene>
    <name evidence="2" type="ORF">BDU57DRAFT_588730</name>
</gene>
<feature type="region of interest" description="Disordered" evidence="1">
    <location>
        <begin position="1"/>
        <end position="89"/>
    </location>
</feature>
<dbReference type="GO" id="GO:0006310">
    <property type="term" value="P:DNA recombination"/>
    <property type="evidence" value="ECO:0007669"/>
    <property type="project" value="TreeGrafter"/>
</dbReference>
<dbReference type="EMBL" id="ML979137">
    <property type="protein sequence ID" value="KAF1914413.1"/>
    <property type="molecule type" value="Genomic_DNA"/>
</dbReference>